<gene>
    <name evidence="2" type="ORF">RND81_10G087600</name>
</gene>
<keyword evidence="3" id="KW-1185">Reference proteome</keyword>
<protein>
    <submittedName>
        <fullName evidence="2">Uncharacterized protein</fullName>
    </submittedName>
</protein>
<sequence>MMDSGTVANAILHKISSLPNISSDCCIYLVPENLRRVNKDAYRPLLVSIGPVYINDDRLIGMQNLKLRYLKSFLQRNPAHSIQQYVNVLRGWEGLARQCYVETIKLPLREIFTEMLLVDAVFIIELFLRNCFVEYIDENDRIFNKPRMLLEVTRDVRLEENQLPFFILKGLYEMAFGSSPQNRSLSFLDVTYQFLTGRKDAVPQRIATSDIKNLVDFLRVCHLPSVLRGQFPNKNSKFEFPSSVTELSEAGVKFVASKSENLLDVRFVKGVLEIPRIKVTDDTETLFRNIMVFEQCHYYYDSYIIDYFALMDSLINTPKDVEILSQRGIIENWLGNNEEVANLFSKIFKQTRLKDPNFYYSGICRDMNEYASRSWHRWRAILKHDYFSHPWAGISVFYAIVVLILTALQVYTGFK</sequence>
<dbReference type="AlphaFoldDB" id="A0AAW1I0C2"/>
<evidence type="ECO:0000313" key="2">
    <source>
        <dbReference type="EMBL" id="KAK9682659.1"/>
    </source>
</evidence>
<dbReference type="InterPro" id="IPR004158">
    <property type="entry name" value="DUF247_pln"/>
</dbReference>
<dbReference type="Pfam" id="PF03140">
    <property type="entry name" value="DUF247"/>
    <property type="match status" value="1"/>
</dbReference>
<evidence type="ECO:0000256" key="1">
    <source>
        <dbReference type="SAM" id="Phobius"/>
    </source>
</evidence>
<keyword evidence="1" id="KW-0812">Transmembrane</keyword>
<evidence type="ECO:0000313" key="3">
    <source>
        <dbReference type="Proteomes" id="UP001443914"/>
    </source>
</evidence>
<organism evidence="2 3">
    <name type="scientific">Saponaria officinalis</name>
    <name type="common">Common soapwort</name>
    <name type="synonym">Lychnis saponaria</name>
    <dbReference type="NCBI Taxonomy" id="3572"/>
    <lineage>
        <taxon>Eukaryota</taxon>
        <taxon>Viridiplantae</taxon>
        <taxon>Streptophyta</taxon>
        <taxon>Embryophyta</taxon>
        <taxon>Tracheophyta</taxon>
        <taxon>Spermatophyta</taxon>
        <taxon>Magnoliopsida</taxon>
        <taxon>eudicotyledons</taxon>
        <taxon>Gunneridae</taxon>
        <taxon>Pentapetalae</taxon>
        <taxon>Caryophyllales</taxon>
        <taxon>Caryophyllaceae</taxon>
        <taxon>Caryophylleae</taxon>
        <taxon>Saponaria</taxon>
    </lineage>
</organism>
<keyword evidence="1" id="KW-1133">Transmembrane helix</keyword>
<proteinExistence type="predicted"/>
<reference evidence="2" key="1">
    <citation type="submission" date="2024-03" db="EMBL/GenBank/DDBJ databases">
        <title>WGS assembly of Saponaria officinalis var. Norfolk2.</title>
        <authorList>
            <person name="Jenkins J."/>
            <person name="Shu S."/>
            <person name="Grimwood J."/>
            <person name="Barry K."/>
            <person name="Goodstein D."/>
            <person name="Schmutz J."/>
            <person name="Leebens-Mack J."/>
            <person name="Osbourn A."/>
        </authorList>
    </citation>
    <scope>NUCLEOTIDE SEQUENCE [LARGE SCALE GENOMIC DNA]</scope>
    <source>
        <strain evidence="2">JIC</strain>
    </source>
</reference>
<dbReference type="Proteomes" id="UP001443914">
    <property type="component" value="Unassembled WGS sequence"/>
</dbReference>
<keyword evidence="1" id="KW-0472">Membrane</keyword>
<dbReference type="EMBL" id="JBDFQZ010000010">
    <property type="protein sequence ID" value="KAK9682659.1"/>
    <property type="molecule type" value="Genomic_DNA"/>
</dbReference>
<name>A0AAW1I0C2_SAPOF</name>
<comment type="caution">
    <text evidence="2">The sequence shown here is derived from an EMBL/GenBank/DDBJ whole genome shotgun (WGS) entry which is preliminary data.</text>
</comment>
<feature type="transmembrane region" description="Helical" evidence="1">
    <location>
        <begin position="391"/>
        <end position="411"/>
    </location>
</feature>
<dbReference type="PANTHER" id="PTHR31170">
    <property type="entry name" value="BNAC04G53230D PROTEIN"/>
    <property type="match status" value="1"/>
</dbReference>
<accession>A0AAW1I0C2</accession>
<dbReference type="PANTHER" id="PTHR31170:SF25">
    <property type="entry name" value="BNAA09G04570D PROTEIN"/>
    <property type="match status" value="1"/>
</dbReference>